<dbReference type="InterPro" id="IPR029039">
    <property type="entry name" value="Flavoprotein-like_sf"/>
</dbReference>
<name>A0ABQ3H1N5_9NEIS</name>
<dbReference type="Pfam" id="PF03358">
    <property type="entry name" value="FMN_red"/>
    <property type="match status" value="1"/>
</dbReference>
<feature type="domain" description="NADPH-dependent FMN reductase-like" evidence="1">
    <location>
        <begin position="4"/>
        <end position="155"/>
    </location>
</feature>
<dbReference type="InterPro" id="IPR005025">
    <property type="entry name" value="FMN_Rdtase-like_dom"/>
</dbReference>
<gene>
    <name evidence="2" type="ORF">GCM10007350_26850</name>
</gene>
<dbReference type="InterPro" id="IPR050712">
    <property type="entry name" value="NAD(P)H-dep_reductase"/>
</dbReference>
<evidence type="ECO:0000313" key="2">
    <source>
        <dbReference type="EMBL" id="GHD65801.1"/>
    </source>
</evidence>
<accession>A0ABQ3H1N5</accession>
<reference evidence="3" key="1">
    <citation type="journal article" date="2019" name="Int. J. Syst. Evol. Microbiol.">
        <title>The Global Catalogue of Microorganisms (GCM) 10K type strain sequencing project: providing services to taxonomists for standard genome sequencing and annotation.</title>
        <authorList>
            <consortium name="The Broad Institute Genomics Platform"/>
            <consortium name="The Broad Institute Genome Sequencing Center for Infectious Disease"/>
            <person name="Wu L."/>
            <person name="Ma J."/>
        </authorList>
    </citation>
    <scope>NUCLEOTIDE SEQUENCE [LARGE SCALE GENOMIC DNA]</scope>
    <source>
        <strain evidence="3">KCTC 23701</strain>
    </source>
</reference>
<organism evidence="2 3">
    <name type="scientific">Jeongeupia chitinilytica</name>
    <dbReference type="NCBI Taxonomy" id="1041641"/>
    <lineage>
        <taxon>Bacteria</taxon>
        <taxon>Pseudomonadati</taxon>
        <taxon>Pseudomonadota</taxon>
        <taxon>Betaproteobacteria</taxon>
        <taxon>Neisseriales</taxon>
        <taxon>Chitinibacteraceae</taxon>
        <taxon>Jeongeupia</taxon>
    </lineage>
</organism>
<dbReference type="PANTHER" id="PTHR30543:SF21">
    <property type="entry name" value="NAD(P)H-DEPENDENT FMN REDUCTASE LOT6"/>
    <property type="match status" value="1"/>
</dbReference>
<protein>
    <submittedName>
        <fullName evidence="2">FMN reductase</fullName>
    </submittedName>
</protein>
<dbReference type="SUPFAM" id="SSF52218">
    <property type="entry name" value="Flavoproteins"/>
    <property type="match status" value="1"/>
</dbReference>
<dbReference type="EMBL" id="BMYO01000007">
    <property type="protein sequence ID" value="GHD65801.1"/>
    <property type="molecule type" value="Genomic_DNA"/>
</dbReference>
<comment type="caution">
    <text evidence="2">The sequence shown here is derived from an EMBL/GenBank/DDBJ whole genome shotgun (WGS) entry which is preliminary data.</text>
</comment>
<proteinExistence type="predicted"/>
<dbReference type="Proteomes" id="UP000604737">
    <property type="component" value="Unassembled WGS sequence"/>
</dbReference>
<evidence type="ECO:0000259" key="1">
    <source>
        <dbReference type="Pfam" id="PF03358"/>
    </source>
</evidence>
<sequence length="192" mass="20182">MTVRLLAFSASTRVASFNSKLIAVGAQAARDAGAEVTLIDLLDYELPLYNGDLEARDGLPEAAARLQQQFAAHHGLLLSTPEYNGMFPPLLKNTLDWVSRADASGQSGLRFLEGKVAGLLSASPGALGGLRSLIASRQYLTNLGFLVIPQQQAVGGAGQAFGEGGALVEARTQAGVEKVAHALVRIARQTQE</sequence>
<dbReference type="Gene3D" id="3.40.50.360">
    <property type="match status" value="1"/>
</dbReference>
<evidence type="ECO:0000313" key="3">
    <source>
        <dbReference type="Proteomes" id="UP000604737"/>
    </source>
</evidence>
<keyword evidence="3" id="KW-1185">Reference proteome</keyword>
<dbReference type="RefSeq" id="WP_189461410.1">
    <property type="nucleotide sequence ID" value="NZ_BMYO01000007.1"/>
</dbReference>
<dbReference type="PANTHER" id="PTHR30543">
    <property type="entry name" value="CHROMATE REDUCTASE"/>
    <property type="match status" value="1"/>
</dbReference>